<protein>
    <submittedName>
        <fullName evidence="6">LysR family transcriptional regulator</fullName>
    </submittedName>
</protein>
<reference evidence="6 8" key="1">
    <citation type="submission" date="2019-12" db="EMBL/GenBank/DDBJ databases">
        <title>complete genome sequences of Aeromonas caviae str. WP2-W18-ESBL-01 isolated from wastewater treatment plant effluent.</title>
        <authorList>
            <person name="Sekizuka T."/>
            <person name="Itokawa K."/>
            <person name="Yatsu K."/>
            <person name="Inamine Y."/>
            <person name="Kuroda M."/>
        </authorList>
    </citation>
    <scope>NUCLEOTIDE SEQUENCE [LARGE SCALE GENOMIC DNA]</scope>
    <source>
        <strain evidence="6 8">WP2-W18-ESBL-01</strain>
    </source>
</reference>
<evidence type="ECO:0000256" key="4">
    <source>
        <dbReference type="ARBA" id="ARBA00023163"/>
    </source>
</evidence>
<dbReference type="Pfam" id="PF00126">
    <property type="entry name" value="HTH_1"/>
    <property type="match status" value="1"/>
</dbReference>
<dbReference type="RefSeq" id="WP_080767915.1">
    <property type="nucleotide sequence ID" value="NZ_AP021927.1"/>
</dbReference>
<dbReference type="OrthoDB" id="9814165at2"/>
<name>A0A6S4T1S9_AERCA</name>
<dbReference type="SUPFAM" id="SSF53850">
    <property type="entry name" value="Periplasmic binding protein-like II"/>
    <property type="match status" value="1"/>
</dbReference>
<dbReference type="InterPro" id="IPR036388">
    <property type="entry name" value="WH-like_DNA-bd_sf"/>
</dbReference>
<dbReference type="PROSITE" id="PS50931">
    <property type="entry name" value="HTH_LYSR"/>
    <property type="match status" value="1"/>
</dbReference>
<dbReference type="GO" id="GO:0003700">
    <property type="term" value="F:DNA-binding transcription factor activity"/>
    <property type="evidence" value="ECO:0007669"/>
    <property type="project" value="InterPro"/>
</dbReference>
<keyword evidence="2" id="KW-0805">Transcription regulation</keyword>
<evidence type="ECO:0000313" key="7">
    <source>
        <dbReference type="EMBL" id="WFF97844.1"/>
    </source>
</evidence>
<accession>A0A6S4T1S9</accession>
<evidence type="ECO:0000259" key="5">
    <source>
        <dbReference type="PROSITE" id="PS50931"/>
    </source>
</evidence>
<dbReference type="InterPro" id="IPR000847">
    <property type="entry name" value="LysR_HTH_N"/>
</dbReference>
<dbReference type="EMBL" id="AP021927">
    <property type="protein sequence ID" value="BBQ28551.1"/>
    <property type="molecule type" value="Genomic_DNA"/>
</dbReference>
<dbReference type="AlphaFoldDB" id="A0A6S4T1S9"/>
<dbReference type="CDD" id="cd05466">
    <property type="entry name" value="PBP2_LTTR_substrate"/>
    <property type="match status" value="1"/>
</dbReference>
<evidence type="ECO:0000256" key="2">
    <source>
        <dbReference type="ARBA" id="ARBA00023015"/>
    </source>
</evidence>
<dbReference type="SUPFAM" id="SSF46785">
    <property type="entry name" value="Winged helix' DNA-binding domain"/>
    <property type="match status" value="1"/>
</dbReference>
<dbReference type="Proteomes" id="UP000515756">
    <property type="component" value="Chromosome"/>
</dbReference>
<dbReference type="GO" id="GO:0000976">
    <property type="term" value="F:transcription cis-regulatory region binding"/>
    <property type="evidence" value="ECO:0007669"/>
    <property type="project" value="TreeGrafter"/>
</dbReference>
<dbReference type="PANTHER" id="PTHR30126:SF5">
    <property type="entry name" value="HTH-TYPE TRANSCRIPTIONAL ACTIVATOR CMPR"/>
    <property type="match status" value="1"/>
</dbReference>
<evidence type="ECO:0000256" key="3">
    <source>
        <dbReference type="ARBA" id="ARBA00023125"/>
    </source>
</evidence>
<dbReference type="GeneID" id="48824349"/>
<evidence type="ECO:0000313" key="6">
    <source>
        <dbReference type="EMBL" id="BBQ28551.1"/>
    </source>
</evidence>
<dbReference type="Proteomes" id="UP001218423">
    <property type="component" value="Chromosome"/>
</dbReference>
<dbReference type="Pfam" id="PF03466">
    <property type="entry name" value="LysR_substrate"/>
    <property type="match status" value="1"/>
</dbReference>
<proteinExistence type="inferred from homology"/>
<feature type="domain" description="HTH lysR-type" evidence="5">
    <location>
        <begin position="1"/>
        <end position="58"/>
    </location>
</feature>
<dbReference type="Gene3D" id="1.10.10.10">
    <property type="entry name" value="Winged helix-like DNA-binding domain superfamily/Winged helix DNA-binding domain"/>
    <property type="match status" value="1"/>
</dbReference>
<dbReference type="InterPro" id="IPR005119">
    <property type="entry name" value="LysR_subst-bd"/>
</dbReference>
<keyword evidence="3" id="KW-0238">DNA-binding</keyword>
<gene>
    <name evidence="7" type="ORF">P5S46_19825</name>
    <name evidence="6" type="ORF">WP2W18E01_01330</name>
</gene>
<sequence>MDLRRLITLKTVIEEGSFVKASRKLCCTQSTVTFHIQQLEQELSLQLFEKIGRRMCLTKAGQNIMPHVHEMIRVMSGLRQAAQQDAEPSGELRVAIGETLLAYKMPAVLERFKRLAPGVRLSLRSLNCYVIRDALLADEADLGIFYRVGNDAALLMESFGEQPLVLVASPALSGGIDFTRPDQHLPVSFIINEPQCIFRQIFESTLRQRAITLDGTIELWSIESIKRCVASNLGVSFLPRFAVERELSSGELQELPFSPTPLVITALCAHHASKFVSPAMRVFMECVQTCLTEEASPAANAAAHGDQDARRLMTT</sequence>
<keyword evidence="4" id="KW-0804">Transcription</keyword>
<dbReference type="InterPro" id="IPR036390">
    <property type="entry name" value="WH_DNA-bd_sf"/>
</dbReference>
<dbReference type="Gene3D" id="3.40.190.10">
    <property type="entry name" value="Periplasmic binding protein-like II"/>
    <property type="match status" value="2"/>
</dbReference>
<comment type="similarity">
    <text evidence="1">Belongs to the LysR transcriptional regulatory family.</text>
</comment>
<organism evidence="6 8">
    <name type="scientific">Aeromonas caviae</name>
    <name type="common">Aeromonas punctata</name>
    <dbReference type="NCBI Taxonomy" id="648"/>
    <lineage>
        <taxon>Bacteria</taxon>
        <taxon>Pseudomonadati</taxon>
        <taxon>Pseudomonadota</taxon>
        <taxon>Gammaproteobacteria</taxon>
        <taxon>Aeromonadales</taxon>
        <taxon>Aeromonadaceae</taxon>
        <taxon>Aeromonas</taxon>
    </lineage>
</organism>
<evidence type="ECO:0000313" key="8">
    <source>
        <dbReference type="Proteomes" id="UP000515756"/>
    </source>
</evidence>
<evidence type="ECO:0000256" key="1">
    <source>
        <dbReference type="ARBA" id="ARBA00009437"/>
    </source>
</evidence>
<dbReference type="EMBL" id="CP120942">
    <property type="protein sequence ID" value="WFF97844.1"/>
    <property type="molecule type" value="Genomic_DNA"/>
</dbReference>
<reference evidence="7" key="2">
    <citation type="submission" date="2023-03" db="EMBL/GenBank/DDBJ databases">
        <title>Aeromonas caviae strain AC1520.</title>
        <authorList>
            <person name="Xie T."/>
            <person name="Zhang Q."/>
            <person name="Deng J."/>
            <person name="Li X."/>
        </authorList>
    </citation>
    <scope>NUCLEOTIDE SEQUENCE</scope>
    <source>
        <strain evidence="7">AC1520</strain>
    </source>
</reference>
<dbReference type="PANTHER" id="PTHR30126">
    <property type="entry name" value="HTH-TYPE TRANSCRIPTIONAL REGULATOR"/>
    <property type="match status" value="1"/>
</dbReference>